<dbReference type="Pfam" id="PF03748">
    <property type="entry name" value="FliL"/>
    <property type="match status" value="1"/>
</dbReference>
<evidence type="ECO:0000256" key="10">
    <source>
        <dbReference type="RuleBase" id="RU364125"/>
    </source>
</evidence>
<name>A0ABS9EP59_9BACT</name>
<dbReference type="RefSeq" id="WP_236098095.1">
    <property type="nucleotide sequence ID" value="NZ_JAKGUD010000002.1"/>
</dbReference>
<evidence type="ECO:0000313" key="12">
    <source>
        <dbReference type="Proteomes" id="UP001200430"/>
    </source>
</evidence>
<evidence type="ECO:0000256" key="8">
    <source>
        <dbReference type="ARBA" id="ARBA00022989"/>
    </source>
</evidence>
<gene>
    <name evidence="11" type="ORF">L2W38_02060</name>
</gene>
<comment type="function">
    <text evidence="1 10">Controls the rotational direction of flagella during chemotaxis.</text>
</comment>
<evidence type="ECO:0000313" key="11">
    <source>
        <dbReference type="EMBL" id="MCF4141603.1"/>
    </source>
</evidence>
<comment type="caution">
    <text evidence="11">The sequence shown here is derived from an EMBL/GenBank/DDBJ whole genome shotgun (WGS) entry which is preliminary data.</text>
</comment>
<keyword evidence="7 10" id="KW-0283">Flagellar rotation</keyword>
<reference evidence="11 12" key="1">
    <citation type="submission" date="2022-01" db="EMBL/GenBank/DDBJ databases">
        <title>Dethiosulfovibrio faecalis sp. nov., a novel proteolytic, non-sulfur-reducing bacterium isolated from a marine aquaculture solid waste bioreactor.</title>
        <authorList>
            <person name="Grabowski S."/>
            <person name="Apolinario E."/>
            <person name="Schneider N."/>
            <person name="Marshall C.W."/>
            <person name="Sowers K.R."/>
        </authorList>
    </citation>
    <scope>NUCLEOTIDE SEQUENCE [LARGE SCALE GENOMIC DNA]</scope>
    <source>
        <strain evidence="11 12">DSM 12537</strain>
    </source>
</reference>
<dbReference type="InterPro" id="IPR005503">
    <property type="entry name" value="FliL"/>
</dbReference>
<comment type="subcellular location">
    <subcellularLocation>
        <location evidence="2">Cell membrane</location>
        <topology evidence="2">Single-pass membrane protein</topology>
    </subcellularLocation>
</comment>
<dbReference type="PANTHER" id="PTHR35091:SF2">
    <property type="entry name" value="FLAGELLAR PROTEIN FLIL"/>
    <property type="match status" value="1"/>
</dbReference>
<keyword evidence="6" id="KW-0812">Transmembrane</keyword>
<evidence type="ECO:0000256" key="1">
    <source>
        <dbReference type="ARBA" id="ARBA00002254"/>
    </source>
</evidence>
<keyword evidence="5 10" id="KW-0145">Chemotaxis</keyword>
<proteinExistence type="inferred from homology"/>
<accession>A0ABS9EP59</accession>
<keyword evidence="9 10" id="KW-0472">Membrane</keyword>
<dbReference type="EMBL" id="JAKGUD010000002">
    <property type="protein sequence ID" value="MCF4141603.1"/>
    <property type="molecule type" value="Genomic_DNA"/>
</dbReference>
<evidence type="ECO:0000256" key="4">
    <source>
        <dbReference type="ARBA" id="ARBA00022475"/>
    </source>
</evidence>
<keyword evidence="11" id="KW-0282">Flagellum</keyword>
<keyword evidence="11" id="KW-0966">Cell projection</keyword>
<evidence type="ECO:0000256" key="6">
    <source>
        <dbReference type="ARBA" id="ARBA00022692"/>
    </source>
</evidence>
<protein>
    <recommendedName>
        <fullName evidence="10">Flagellar protein FliL</fullName>
    </recommendedName>
</protein>
<keyword evidence="11" id="KW-0969">Cilium</keyword>
<keyword evidence="4 10" id="KW-1003">Cell membrane</keyword>
<dbReference type="Proteomes" id="UP001200430">
    <property type="component" value="Unassembled WGS sequence"/>
</dbReference>
<evidence type="ECO:0000256" key="2">
    <source>
        <dbReference type="ARBA" id="ARBA00004162"/>
    </source>
</evidence>
<evidence type="ECO:0000256" key="7">
    <source>
        <dbReference type="ARBA" id="ARBA00022779"/>
    </source>
</evidence>
<evidence type="ECO:0000256" key="3">
    <source>
        <dbReference type="ARBA" id="ARBA00008281"/>
    </source>
</evidence>
<keyword evidence="12" id="KW-1185">Reference proteome</keyword>
<sequence length="151" mass="16618">MLKRILLIAVIALIALALGAGGGYFMGLRFGAEERSVTGVSKDLERPGPIVDFGDFVINLADKEPHLVNFELALEASGTKAETILTDGGWRSHIRNEVLLTVKDHIVDDFRSAEGIMELSDDMKRRVNAILPSVDGKVAVRRVLFRKFVTQ</sequence>
<evidence type="ECO:0000256" key="9">
    <source>
        <dbReference type="ARBA" id="ARBA00023136"/>
    </source>
</evidence>
<keyword evidence="8" id="KW-1133">Transmembrane helix</keyword>
<evidence type="ECO:0000256" key="5">
    <source>
        <dbReference type="ARBA" id="ARBA00022500"/>
    </source>
</evidence>
<comment type="similarity">
    <text evidence="3 10">Belongs to the FliL family.</text>
</comment>
<dbReference type="PANTHER" id="PTHR35091">
    <property type="entry name" value="FLAGELLAR PROTEIN FLIL"/>
    <property type="match status" value="1"/>
</dbReference>
<organism evidence="11 12">
    <name type="scientific">Dethiosulfovibrio marinus</name>
    <dbReference type="NCBI Taxonomy" id="133532"/>
    <lineage>
        <taxon>Bacteria</taxon>
        <taxon>Thermotogati</taxon>
        <taxon>Synergistota</taxon>
        <taxon>Synergistia</taxon>
        <taxon>Synergistales</taxon>
        <taxon>Dethiosulfovibrionaceae</taxon>
        <taxon>Dethiosulfovibrio</taxon>
    </lineage>
</organism>